<dbReference type="HAMAP" id="MF_00198">
    <property type="entry name" value="Spermidine_synth"/>
    <property type="match status" value="1"/>
</dbReference>
<evidence type="ECO:0000256" key="2">
    <source>
        <dbReference type="ARBA" id="ARBA00007867"/>
    </source>
</evidence>
<dbReference type="UniPathway" id="UPA00331">
    <property type="reaction ID" value="UER00451"/>
</dbReference>
<keyword evidence="12 18" id="KW-0704">Schiff base</keyword>
<dbReference type="Pfam" id="PF02675">
    <property type="entry name" value="AdoMet_dc"/>
    <property type="match status" value="1"/>
</dbReference>
<feature type="binding site" evidence="17">
    <location>
        <begin position="280"/>
        <end position="281"/>
    </location>
    <ligand>
        <name>S-methyl-5'-thioadenosine</name>
        <dbReference type="ChEBI" id="CHEBI:17509"/>
    </ligand>
</feature>
<evidence type="ECO:0000256" key="18">
    <source>
        <dbReference type="HAMAP-Rule" id="MF_00464"/>
    </source>
</evidence>
<dbReference type="InterPro" id="IPR030373">
    <property type="entry name" value="PABS_CS"/>
</dbReference>
<name>A0A8J6PFG3_9FLAO</name>
<evidence type="ECO:0000313" key="24">
    <source>
        <dbReference type="Proteomes" id="UP000652681"/>
    </source>
</evidence>
<evidence type="ECO:0000256" key="12">
    <source>
        <dbReference type="ARBA" id="ARBA00023270"/>
    </source>
</evidence>
<dbReference type="FunFam" id="3.30.360.110:FF:000001">
    <property type="entry name" value="S-adenosylmethionine decarboxylase proenzyme"/>
    <property type="match status" value="1"/>
</dbReference>
<dbReference type="PANTHER" id="PTHR11558:SF11">
    <property type="entry name" value="SPERMIDINE SYNTHASE"/>
    <property type="match status" value="1"/>
</dbReference>
<evidence type="ECO:0000256" key="21">
    <source>
        <dbReference type="RuleBase" id="RU003837"/>
    </source>
</evidence>
<dbReference type="UniPathway" id="UPA00248">
    <property type="reaction ID" value="UER00314"/>
</dbReference>
<dbReference type="HAMAP" id="MF_00464">
    <property type="entry name" value="AdoMetDC_1"/>
    <property type="match status" value="1"/>
</dbReference>
<comment type="caution">
    <text evidence="17">Lacks conserved residue(s) required for the propagation of feature annotation.</text>
</comment>
<dbReference type="PROSITE" id="PS01330">
    <property type="entry name" value="PABS_1"/>
    <property type="match status" value="1"/>
</dbReference>
<organism evidence="23 24">
    <name type="scientific">Taishania pollutisoli</name>
    <dbReference type="NCBI Taxonomy" id="2766479"/>
    <lineage>
        <taxon>Bacteria</taxon>
        <taxon>Pseudomonadati</taxon>
        <taxon>Bacteroidota</taxon>
        <taxon>Flavobacteriia</taxon>
        <taxon>Flavobacteriales</taxon>
        <taxon>Crocinitomicaceae</taxon>
        <taxon>Taishania</taxon>
    </lineage>
</organism>
<feature type="active site" description="Schiff-base intermediate with substrate; via pyruvic acid" evidence="18">
    <location>
        <position position="65"/>
    </location>
</feature>
<comment type="pathway">
    <text evidence="1 18">Amine and polyamine biosynthesis; S-adenosylmethioninamine biosynthesis; S-adenosylmethioninamine from S-adenosyl-L-methionine: step 1/1.</text>
</comment>
<feature type="chain" id="PRO_5035349766" description="S-adenosylmethionine decarboxylase beta chain" evidence="18">
    <location>
        <begin position="1"/>
        <end position="64"/>
    </location>
</feature>
<dbReference type="Pfam" id="PF17284">
    <property type="entry name" value="Spermine_synt_N"/>
    <property type="match status" value="1"/>
</dbReference>
<reference evidence="23" key="1">
    <citation type="submission" date="2020-09" db="EMBL/GenBank/DDBJ databases">
        <title>Taishania pollutisoli gen. nov., sp. nov., Isolated from Tetrabromobisphenol A-Contaminated Soil.</title>
        <authorList>
            <person name="Chen Q."/>
        </authorList>
    </citation>
    <scope>NUCLEOTIDE SEQUENCE</scope>
    <source>
        <strain evidence="23">CZZ-1</strain>
    </source>
</reference>
<dbReference type="Gene3D" id="3.30.160.750">
    <property type="match status" value="1"/>
</dbReference>
<protein>
    <recommendedName>
        <fullName evidence="18">S-adenosylmethionine decarboxylase proenzyme</fullName>
        <shortName evidence="18">AdoMetDC</shortName>
        <shortName evidence="18">SAMDC</shortName>
        <ecNumber evidence="18">4.1.1.50</ecNumber>
    </recommendedName>
    <component>
        <recommendedName>
            <fullName evidence="18">S-adenosylmethionine decarboxylase beta chain</fullName>
        </recommendedName>
    </component>
    <component>
        <recommendedName>
            <fullName evidence="18">S-adenosylmethionine decarboxylase alpha chain</fullName>
        </recommendedName>
    </component>
</protein>
<keyword evidence="4 17" id="KW-0808">Transferase</keyword>
<evidence type="ECO:0000259" key="22">
    <source>
        <dbReference type="PROSITE" id="PS51006"/>
    </source>
</evidence>
<dbReference type="GO" id="GO:0004014">
    <property type="term" value="F:adenosylmethionine decarboxylase activity"/>
    <property type="evidence" value="ECO:0007669"/>
    <property type="project" value="UniProtKB-UniRule"/>
</dbReference>
<dbReference type="CDD" id="cd02440">
    <property type="entry name" value="AdoMet_MTases"/>
    <property type="match status" value="1"/>
</dbReference>
<evidence type="ECO:0000256" key="8">
    <source>
        <dbReference type="ARBA" id="ARBA00023066"/>
    </source>
</evidence>
<keyword evidence="8 18" id="KW-0745">Spermidine biosynthesis</keyword>
<dbReference type="NCBIfam" id="TIGR00417">
    <property type="entry name" value="speE"/>
    <property type="match status" value="1"/>
</dbReference>
<comment type="caution">
    <text evidence="23">The sequence shown here is derived from an EMBL/GenBank/DDBJ whole genome shotgun (WGS) entry which is preliminary data.</text>
</comment>
<evidence type="ECO:0000313" key="23">
    <source>
        <dbReference type="EMBL" id="MBC9813528.1"/>
    </source>
</evidence>
<evidence type="ECO:0000256" key="16">
    <source>
        <dbReference type="ARBA" id="ARBA00061583"/>
    </source>
</evidence>
<comment type="function">
    <text evidence="17">Catalyzes the irreversible transfer of a propylamine group from the amino donor S-adenosylmethioninamine (decarboxy-AdoMet) to putrescine (1,4-diaminobutane) to yield spermidine.</text>
</comment>
<feature type="active site" description="Proton acceptor" evidence="17 19">
    <location>
        <position position="299"/>
    </location>
</feature>
<keyword evidence="7 18" id="KW-0068">Autocatalytic cleavage</keyword>
<dbReference type="Proteomes" id="UP000652681">
    <property type="component" value="Unassembled WGS sequence"/>
</dbReference>
<gene>
    <name evidence="17 23" type="primary">speE</name>
    <name evidence="18" type="synonym">speH</name>
    <name evidence="23" type="ORF">H9Y05_13715</name>
</gene>
<evidence type="ECO:0000256" key="15">
    <source>
        <dbReference type="ARBA" id="ARBA00056215"/>
    </source>
</evidence>
<keyword evidence="9 18" id="KW-0620">Polyamine biosynthesis</keyword>
<feature type="active site" description="Proton acceptor; for processing activity" evidence="18">
    <location>
        <position position="70"/>
    </location>
</feature>
<comment type="catalytic activity">
    <reaction evidence="14 18">
        <text>S-adenosyl-L-methionine + H(+) = S-adenosyl 3-(methylsulfanyl)propylamine + CO2</text>
        <dbReference type="Rhea" id="RHEA:15981"/>
        <dbReference type="ChEBI" id="CHEBI:15378"/>
        <dbReference type="ChEBI" id="CHEBI:16526"/>
        <dbReference type="ChEBI" id="CHEBI:57443"/>
        <dbReference type="ChEBI" id="CHEBI:59789"/>
        <dbReference type="EC" id="4.1.1.50"/>
    </reaction>
</comment>
<dbReference type="Pfam" id="PF01564">
    <property type="entry name" value="Spermine_synth"/>
    <property type="match status" value="1"/>
</dbReference>
<dbReference type="InterPro" id="IPR017716">
    <property type="entry name" value="S-AdoMet_deCOase_pro-enz"/>
</dbReference>
<comment type="subunit">
    <text evidence="17">Homodimer or homotetramer.</text>
</comment>
<feature type="binding site" evidence="17">
    <location>
        <position position="249"/>
    </location>
    <ligand>
        <name>S-methyl-5'-thioadenosine</name>
        <dbReference type="ChEBI" id="CHEBI:17509"/>
    </ligand>
</feature>
<dbReference type="EMBL" id="JACVEL010000011">
    <property type="protein sequence ID" value="MBC9813528.1"/>
    <property type="molecule type" value="Genomic_DNA"/>
</dbReference>
<evidence type="ECO:0000256" key="3">
    <source>
        <dbReference type="ARBA" id="ARBA00011601"/>
    </source>
</evidence>
<dbReference type="InterPro" id="IPR030374">
    <property type="entry name" value="PABS"/>
</dbReference>
<dbReference type="InterPro" id="IPR003826">
    <property type="entry name" value="AdoMetDC_fam_prok"/>
</dbReference>
<dbReference type="PANTHER" id="PTHR11558">
    <property type="entry name" value="SPERMIDINE/SPERMINE SYNTHASE"/>
    <property type="match status" value="1"/>
</dbReference>
<comment type="function">
    <text evidence="15 18">Catalyzes the decarboxylation of S-adenosylmethionine to S-adenosylmethioninamine (dcAdoMet), the propylamine donor required for the synthesis of the polyamines spermine and spermidine from the diamine putrescine.</text>
</comment>
<dbReference type="GO" id="GO:0004766">
    <property type="term" value="F:spermidine synthase activity"/>
    <property type="evidence" value="ECO:0007669"/>
    <property type="project" value="UniProtKB-UniRule"/>
</dbReference>
<dbReference type="Gene3D" id="3.40.50.150">
    <property type="entry name" value="Vaccinia Virus protein VP39"/>
    <property type="match status" value="1"/>
</dbReference>
<keyword evidence="10 18" id="KW-0865">Zymogen</keyword>
<evidence type="ECO:0000256" key="13">
    <source>
        <dbReference type="ARBA" id="ARBA00023317"/>
    </source>
</evidence>
<keyword evidence="24" id="KW-1185">Reference proteome</keyword>
<dbReference type="GO" id="GO:0008295">
    <property type="term" value="P:spermidine biosynthetic process"/>
    <property type="evidence" value="ECO:0007669"/>
    <property type="project" value="UniProtKB-UniRule"/>
</dbReference>
<evidence type="ECO:0000256" key="1">
    <source>
        <dbReference type="ARBA" id="ARBA00004911"/>
    </source>
</evidence>
<keyword evidence="5 18" id="KW-0949">S-adenosyl-L-methionine</keyword>
<feature type="modified residue" description="Pyruvic acid (Ser); by autocatalysis" evidence="18">
    <location>
        <position position="65"/>
    </location>
</feature>
<dbReference type="InterPro" id="IPR001045">
    <property type="entry name" value="Spermi_synthase"/>
</dbReference>
<evidence type="ECO:0000256" key="20">
    <source>
        <dbReference type="RuleBase" id="RU003836"/>
    </source>
</evidence>
<feature type="binding site" evidence="17">
    <location>
        <position position="306"/>
    </location>
    <ligand>
        <name>S-methyl-5'-thioadenosine</name>
        <dbReference type="ChEBI" id="CHEBI:17509"/>
    </ligand>
</feature>
<evidence type="ECO:0000256" key="10">
    <source>
        <dbReference type="ARBA" id="ARBA00023145"/>
    </source>
</evidence>
<feature type="site" description="Cleavage (non-hydrolytic); by autolysis" evidence="18">
    <location>
        <begin position="64"/>
        <end position="65"/>
    </location>
</feature>
<dbReference type="GO" id="GO:0005829">
    <property type="term" value="C:cytosol"/>
    <property type="evidence" value="ECO:0007669"/>
    <property type="project" value="TreeGrafter"/>
</dbReference>
<comment type="PTM">
    <text evidence="18">Is synthesized initially as an inactive proenzyme. Formation of the active enzyme involves a self-maturation process in which the active site pyruvoyl group is generated from an internal serine residue via an autocatalytic post-translational modification. Two non-identical subunits are generated from the proenzyme in this reaction, and the pyruvate is formed at the N-terminus of the alpha chain, which is derived from the carboxyl end of the proenzyme. The post-translation cleavage follows an unusual pathway, termed non-hydrolytic serinolysis, in which the side chain hydroxyl group of the serine supplies its oxygen atom to form the C-terminus of the beta chain, while the remainder of the serine residue undergoes an oxidative deamination to produce ammonia and the pyruvoyl group blocking the N-terminus of the alpha chain.</text>
</comment>
<evidence type="ECO:0000256" key="14">
    <source>
        <dbReference type="ARBA" id="ARBA00048112"/>
    </source>
</evidence>
<evidence type="ECO:0000256" key="5">
    <source>
        <dbReference type="ARBA" id="ARBA00022691"/>
    </source>
</evidence>
<evidence type="ECO:0000256" key="6">
    <source>
        <dbReference type="ARBA" id="ARBA00022793"/>
    </source>
</evidence>
<dbReference type="NCBIfam" id="NF002010">
    <property type="entry name" value="PRK00811.1"/>
    <property type="match status" value="1"/>
</dbReference>
<evidence type="ECO:0000256" key="9">
    <source>
        <dbReference type="ARBA" id="ARBA00023115"/>
    </source>
</evidence>
<evidence type="ECO:0000256" key="17">
    <source>
        <dbReference type="HAMAP-Rule" id="MF_00198"/>
    </source>
</evidence>
<sequence>MSNVALGNHILVEFMNCDPHIMNDVATIERDMVDAARKAGATVINSTFHHFSPYGVSGVVVIQESHLAIHTWPEYGYAAVDLFTCGEMDAWISFDYLKECFKSKSYSALEMKRGSVNLLTRNDFDMTTMREKAAEWRNPDFYTRNVWFTDKDEDQALSLRFTGEVFFDVQSPFQRVRILESTKYGKMLALDDMVMTTINDEFHYHEMISHPAMFTHGNAKNILVIGGGDGGTVREILRHEGVEKVTMVEIDGEVIKACKEHLPQIAAAFDNPKLDLKVDDGIAYIKNAAPQSFDIIIVDGSDPVGPAEGLFSVEFYTNCFNALKEGGILVAQGESPKFNEKAFAELNHTLQDIFGKENAPVSLFYVPTYPTGMWSFQYGIKGGIAPKAITNETAIDAFVDAKGLRYYNADIHKASFATPNFVKALIKK</sequence>
<feature type="binding site" evidence="17">
    <location>
        <position position="229"/>
    </location>
    <ligand>
        <name>spermidine</name>
        <dbReference type="ChEBI" id="CHEBI:57834"/>
    </ligand>
</feature>
<keyword evidence="11 18" id="KW-0456">Lyase</keyword>
<comment type="catalytic activity">
    <reaction evidence="17 21">
        <text>S-adenosyl 3-(methylsulfanyl)propylamine + putrescine = S-methyl-5'-thioadenosine + spermidine + H(+)</text>
        <dbReference type="Rhea" id="RHEA:12721"/>
        <dbReference type="ChEBI" id="CHEBI:15378"/>
        <dbReference type="ChEBI" id="CHEBI:17509"/>
        <dbReference type="ChEBI" id="CHEBI:57443"/>
        <dbReference type="ChEBI" id="CHEBI:57834"/>
        <dbReference type="ChEBI" id="CHEBI:326268"/>
        <dbReference type="EC" id="2.5.1.16"/>
    </reaction>
</comment>
<dbReference type="InterPro" id="IPR037163">
    <property type="entry name" value="Spermidine_synt_N_sf"/>
</dbReference>
<dbReference type="PROSITE" id="PS51006">
    <property type="entry name" value="PABS_2"/>
    <property type="match status" value="1"/>
</dbReference>
<comment type="similarity">
    <text evidence="16 18">Belongs to the prokaryotic AdoMetDC family. Type 1 subfamily.</text>
</comment>
<dbReference type="NCBIfam" id="TIGR03330">
    <property type="entry name" value="SAM_DCase_Bsu"/>
    <property type="match status" value="1"/>
</dbReference>
<dbReference type="Gene3D" id="2.30.140.10">
    <property type="entry name" value="Spermidine synthase, tetramerisation domain"/>
    <property type="match status" value="1"/>
</dbReference>
<accession>A0A8J6PFG3</accession>
<comment type="subunit">
    <text evidence="3 18">Heterotetramer of two alpha and two beta chains arranged as a dimer of alpha/beta heterodimers.</text>
</comment>
<comment type="cofactor">
    <cofactor evidence="18">
        <name>pyruvate</name>
        <dbReference type="ChEBI" id="CHEBI:15361"/>
    </cofactor>
    <text evidence="18">Binds 1 pyruvoyl group covalently per subunit.</text>
</comment>
<feature type="binding site" evidence="17">
    <location>
        <position position="174"/>
    </location>
    <ligand>
        <name>S-methyl-5'-thioadenosine</name>
        <dbReference type="ChEBI" id="CHEBI:17509"/>
    </ligand>
</feature>
<dbReference type="InterPro" id="IPR016067">
    <property type="entry name" value="S-AdoMet_deCO2ase_core"/>
</dbReference>
<dbReference type="Gene3D" id="3.30.360.110">
    <property type="entry name" value="S-adenosylmethionine decarboxylase domain"/>
    <property type="match status" value="1"/>
</dbReference>
<evidence type="ECO:0000256" key="19">
    <source>
        <dbReference type="PROSITE-ProRule" id="PRU00354"/>
    </source>
</evidence>
<feature type="domain" description="PABS" evidence="22">
    <location>
        <begin position="145"/>
        <end position="381"/>
    </location>
</feature>
<feature type="active site" description="Proton donor; for catalytic activity" evidence="18">
    <location>
        <position position="85"/>
    </location>
</feature>
<evidence type="ECO:0000256" key="7">
    <source>
        <dbReference type="ARBA" id="ARBA00022813"/>
    </source>
</evidence>
<dbReference type="InterPro" id="IPR029063">
    <property type="entry name" value="SAM-dependent_MTases_sf"/>
</dbReference>
<evidence type="ECO:0000256" key="11">
    <source>
        <dbReference type="ARBA" id="ARBA00023239"/>
    </source>
</evidence>
<dbReference type="EC" id="4.1.1.50" evidence="18"/>
<comment type="pathway">
    <text evidence="17">Amine and polyamine biosynthesis; spermidine biosynthesis; spermidine from putrescine: step 1/1.</text>
</comment>
<dbReference type="RefSeq" id="WP_163491579.1">
    <property type="nucleotide sequence ID" value="NZ_JACVEL010000011.1"/>
</dbReference>
<keyword evidence="6 18" id="KW-0210">Decarboxylase</keyword>
<evidence type="ECO:0000256" key="4">
    <source>
        <dbReference type="ARBA" id="ARBA00022679"/>
    </source>
</evidence>
<dbReference type="SUPFAM" id="SSF56276">
    <property type="entry name" value="S-adenosylmethionine decarboxylase"/>
    <property type="match status" value="1"/>
</dbReference>
<dbReference type="InterPro" id="IPR042284">
    <property type="entry name" value="AdoMetDC_N"/>
</dbReference>
<dbReference type="AlphaFoldDB" id="A0A8J6PFG3"/>
<proteinExistence type="inferred from homology"/>
<feature type="binding site" evidence="17">
    <location>
        <position position="205"/>
    </location>
    <ligand>
        <name>spermidine</name>
        <dbReference type="ChEBI" id="CHEBI:57834"/>
    </ligand>
</feature>
<dbReference type="InterPro" id="IPR035246">
    <property type="entry name" value="Spermidine_synt_N"/>
</dbReference>
<dbReference type="InterPro" id="IPR042286">
    <property type="entry name" value="AdoMetDC_C"/>
</dbReference>
<dbReference type="SUPFAM" id="SSF53335">
    <property type="entry name" value="S-adenosyl-L-methionine-dependent methyltransferases"/>
    <property type="match status" value="1"/>
</dbReference>
<feature type="chain" id="PRO_5035349767" description="S-adenosylmethionine decarboxylase alpha chain" evidence="18">
    <location>
        <begin position="65"/>
        <end position="428"/>
    </location>
</feature>
<keyword evidence="13 18" id="KW-0670">Pyruvate</keyword>
<comment type="similarity">
    <text evidence="2 17 20">Belongs to the spermidine/spermine synthase family.</text>
</comment>